<accession>A0ABD0LER0</accession>
<evidence type="ECO:0000313" key="2">
    <source>
        <dbReference type="Proteomes" id="UP001519460"/>
    </source>
</evidence>
<organism evidence="1 2">
    <name type="scientific">Batillaria attramentaria</name>
    <dbReference type="NCBI Taxonomy" id="370345"/>
    <lineage>
        <taxon>Eukaryota</taxon>
        <taxon>Metazoa</taxon>
        <taxon>Spiralia</taxon>
        <taxon>Lophotrochozoa</taxon>
        <taxon>Mollusca</taxon>
        <taxon>Gastropoda</taxon>
        <taxon>Caenogastropoda</taxon>
        <taxon>Sorbeoconcha</taxon>
        <taxon>Cerithioidea</taxon>
        <taxon>Batillariidae</taxon>
        <taxon>Batillaria</taxon>
    </lineage>
</organism>
<protein>
    <submittedName>
        <fullName evidence="1">Uncharacterized protein</fullName>
    </submittedName>
</protein>
<keyword evidence="2" id="KW-1185">Reference proteome</keyword>
<proteinExistence type="predicted"/>
<reference evidence="1 2" key="1">
    <citation type="journal article" date="2023" name="Sci. Data">
        <title>Genome assembly of the Korean intertidal mud-creeper Batillaria attramentaria.</title>
        <authorList>
            <person name="Patra A.K."/>
            <person name="Ho P.T."/>
            <person name="Jun S."/>
            <person name="Lee S.J."/>
            <person name="Kim Y."/>
            <person name="Won Y.J."/>
        </authorList>
    </citation>
    <scope>NUCLEOTIDE SEQUENCE [LARGE SCALE GENOMIC DNA]</scope>
    <source>
        <strain evidence="1">Wonlab-2016</strain>
    </source>
</reference>
<comment type="caution">
    <text evidence="1">The sequence shown here is derived from an EMBL/GenBank/DDBJ whole genome shotgun (WGS) entry which is preliminary data.</text>
</comment>
<dbReference type="EMBL" id="JACVVK020000056">
    <property type="protein sequence ID" value="KAK7497656.1"/>
    <property type="molecule type" value="Genomic_DNA"/>
</dbReference>
<name>A0ABD0LER0_9CAEN</name>
<sequence length="94" mass="10607">MQKHRDTKRLEALSAGCTHTARVAYKNSFLWALDRVMYLFLLSSADVCGPGFDLVGRIKYGTVFVLSSSWCTICLTKSFAVQTSIESLHRVIWC</sequence>
<dbReference type="Proteomes" id="UP001519460">
    <property type="component" value="Unassembled WGS sequence"/>
</dbReference>
<evidence type="ECO:0000313" key="1">
    <source>
        <dbReference type="EMBL" id="KAK7497656.1"/>
    </source>
</evidence>
<gene>
    <name evidence="1" type="ORF">BaRGS_00011051</name>
</gene>
<dbReference type="AlphaFoldDB" id="A0ABD0LER0"/>